<keyword evidence="3 4" id="KW-0371">Homeobox</keyword>
<name>A0A8C7DUG1_ONCKI</name>
<feature type="domain" description="Homeobox" evidence="5">
    <location>
        <begin position="88"/>
        <end position="148"/>
    </location>
</feature>
<dbReference type="Gene3D" id="1.10.10.60">
    <property type="entry name" value="Homeodomain-like"/>
    <property type="match status" value="1"/>
</dbReference>
<evidence type="ECO:0000313" key="6">
    <source>
        <dbReference type="Ensembl" id="ENSOKIP00005019095.1"/>
    </source>
</evidence>
<dbReference type="PANTHER" id="PTHR24332:SF16">
    <property type="entry name" value="HOMEOBOX PROTEIN CDX-1"/>
    <property type="match status" value="1"/>
</dbReference>
<evidence type="ECO:0000256" key="2">
    <source>
        <dbReference type="ARBA" id="ARBA00010341"/>
    </source>
</evidence>
<dbReference type="SMART" id="SM00389">
    <property type="entry name" value="HOX"/>
    <property type="match status" value="1"/>
</dbReference>
<dbReference type="CDD" id="cd00086">
    <property type="entry name" value="homeodomain"/>
    <property type="match status" value="1"/>
</dbReference>
<evidence type="ECO:0000256" key="3">
    <source>
        <dbReference type="PROSITE-ProRule" id="PRU00108"/>
    </source>
</evidence>
<sequence>MYVSYLLDKDTEKYSNSVTHPTQTLNSQNLQYTDFSSYHDKWSPCGSPDLTSILPPGQELFHHSTHEKKLVRLNQTQCTFIQYRREDAQQGQYSVVYTDQQCLELEKEWQYSRYITIRRKTELALGLSLSERQVQIWFQNTKERKITKKIQLYQQASKTSATLTLTLSSLADPGNNSMATSFNSSRLLSETISIKEEY</sequence>
<comment type="subcellular location">
    <subcellularLocation>
        <location evidence="1 3 4">Nucleus</location>
    </subcellularLocation>
</comment>
<reference evidence="6" key="1">
    <citation type="submission" date="2025-08" db="UniProtKB">
        <authorList>
            <consortium name="Ensembl"/>
        </authorList>
    </citation>
    <scope>IDENTIFICATION</scope>
</reference>
<keyword evidence="3 4" id="KW-0238">DNA-binding</keyword>
<dbReference type="Pfam" id="PF00046">
    <property type="entry name" value="Homeodomain"/>
    <property type="match status" value="1"/>
</dbReference>
<dbReference type="GO" id="GO:0006357">
    <property type="term" value="P:regulation of transcription by RNA polymerase II"/>
    <property type="evidence" value="ECO:0007669"/>
    <property type="project" value="TreeGrafter"/>
</dbReference>
<keyword evidence="7" id="KW-1185">Reference proteome</keyword>
<evidence type="ECO:0000259" key="5">
    <source>
        <dbReference type="PROSITE" id="PS50071"/>
    </source>
</evidence>
<dbReference type="GO" id="GO:0009948">
    <property type="term" value="P:anterior/posterior axis specification"/>
    <property type="evidence" value="ECO:0007669"/>
    <property type="project" value="TreeGrafter"/>
</dbReference>
<keyword evidence="3 4" id="KW-0539">Nucleus</keyword>
<evidence type="ECO:0000256" key="1">
    <source>
        <dbReference type="ARBA" id="ARBA00004123"/>
    </source>
</evidence>
<evidence type="ECO:0000313" key="7">
    <source>
        <dbReference type="Proteomes" id="UP000694557"/>
    </source>
</evidence>
<proteinExistence type="inferred from homology"/>
<protein>
    <recommendedName>
        <fullName evidence="5">Homeobox domain-containing protein</fullName>
    </recommendedName>
</protein>
<feature type="DNA-binding region" description="Homeobox" evidence="3">
    <location>
        <begin position="90"/>
        <end position="149"/>
    </location>
</feature>
<dbReference type="PROSITE" id="PS50071">
    <property type="entry name" value="HOMEOBOX_2"/>
    <property type="match status" value="1"/>
</dbReference>
<dbReference type="InterPro" id="IPR009057">
    <property type="entry name" value="Homeodomain-like_sf"/>
</dbReference>
<dbReference type="PANTHER" id="PTHR24332">
    <property type="entry name" value="HOMEOBOX PROTEIN CDX"/>
    <property type="match status" value="1"/>
</dbReference>
<dbReference type="InterPro" id="IPR001356">
    <property type="entry name" value="HD"/>
</dbReference>
<accession>A0A8C7DUG1</accession>
<evidence type="ECO:0000256" key="4">
    <source>
        <dbReference type="RuleBase" id="RU000682"/>
    </source>
</evidence>
<comment type="similarity">
    <text evidence="2">Belongs to the Caudal homeobox family.</text>
</comment>
<dbReference type="InterPro" id="IPR047152">
    <property type="entry name" value="Caudal_homeobox"/>
</dbReference>
<dbReference type="AlphaFoldDB" id="A0A8C7DUG1"/>
<dbReference type="Proteomes" id="UP000694557">
    <property type="component" value="Unassembled WGS sequence"/>
</dbReference>
<dbReference type="SUPFAM" id="SSF46689">
    <property type="entry name" value="Homeodomain-like"/>
    <property type="match status" value="1"/>
</dbReference>
<reference evidence="6" key="2">
    <citation type="submission" date="2025-09" db="UniProtKB">
        <authorList>
            <consortium name="Ensembl"/>
        </authorList>
    </citation>
    <scope>IDENTIFICATION</scope>
</reference>
<dbReference type="GO" id="GO:0030154">
    <property type="term" value="P:cell differentiation"/>
    <property type="evidence" value="ECO:0007669"/>
    <property type="project" value="TreeGrafter"/>
</dbReference>
<dbReference type="GO" id="GO:0009887">
    <property type="term" value="P:animal organ morphogenesis"/>
    <property type="evidence" value="ECO:0007669"/>
    <property type="project" value="TreeGrafter"/>
</dbReference>
<organism evidence="6 7">
    <name type="scientific">Oncorhynchus kisutch</name>
    <name type="common">Coho salmon</name>
    <name type="synonym">Salmo kisutch</name>
    <dbReference type="NCBI Taxonomy" id="8019"/>
    <lineage>
        <taxon>Eukaryota</taxon>
        <taxon>Metazoa</taxon>
        <taxon>Chordata</taxon>
        <taxon>Craniata</taxon>
        <taxon>Vertebrata</taxon>
        <taxon>Euteleostomi</taxon>
        <taxon>Actinopterygii</taxon>
        <taxon>Neopterygii</taxon>
        <taxon>Teleostei</taxon>
        <taxon>Protacanthopterygii</taxon>
        <taxon>Salmoniformes</taxon>
        <taxon>Salmonidae</taxon>
        <taxon>Salmoninae</taxon>
        <taxon>Oncorhynchus</taxon>
    </lineage>
</organism>
<dbReference type="GO" id="GO:0000977">
    <property type="term" value="F:RNA polymerase II transcription regulatory region sequence-specific DNA binding"/>
    <property type="evidence" value="ECO:0007669"/>
    <property type="project" value="TreeGrafter"/>
</dbReference>
<dbReference type="GO" id="GO:0003700">
    <property type="term" value="F:DNA-binding transcription factor activity"/>
    <property type="evidence" value="ECO:0007669"/>
    <property type="project" value="TreeGrafter"/>
</dbReference>
<dbReference type="Ensembl" id="ENSOKIT00005020348.1">
    <property type="protein sequence ID" value="ENSOKIP00005019095.1"/>
    <property type="gene ID" value="ENSOKIG00005008453.1"/>
</dbReference>
<dbReference type="GeneTree" id="ENSGT00940000164078"/>
<dbReference type="GO" id="GO:0005634">
    <property type="term" value="C:nucleus"/>
    <property type="evidence" value="ECO:0007669"/>
    <property type="project" value="UniProtKB-SubCell"/>
</dbReference>